<feature type="transmembrane region" description="Helical" evidence="6">
    <location>
        <begin position="351"/>
        <end position="371"/>
    </location>
</feature>
<feature type="transmembrane region" description="Helical" evidence="6">
    <location>
        <begin position="471"/>
        <end position="492"/>
    </location>
</feature>
<feature type="transmembrane region" description="Helical" evidence="6">
    <location>
        <begin position="403"/>
        <end position="426"/>
    </location>
</feature>
<dbReference type="PANTHER" id="PTHR43791">
    <property type="entry name" value="PERMEASE-RELATED"/>
    <property type="match status" value="1"/>
</dbReference>
<feature type="transmembrane region" description="Helical" evidence="6">
    <location>
        <begin position="438"/>
        <end position="459"/>
    </location>
</feature>
<sequence length="556" mass="63109">MSIPPELSAVPAADTQTKVLLATQHLEHVLTANDDDMLNEKQRHLGNHQLDDAKAILNQAGESIEISPEENKRLLRRIDWWVCAPMCIVYCVQSLDKSSLGHAAIFDLQKLTHLVKSQYSWLSSLVPMPSSRSTSTEPPQLRIRGAARRAAAVGVCPRRLPGQVLGHVQHDLLEHRHDLHRGCQEFHWAFDLPHPTWMFRGDNPTFVCAHHTNVVDTPGAVLQDNRVSDFAQCSERLCIYPYQGIFLYLGAISLGCAPLVWYLLPNSPTTAKFLRHGNDRLIALERVRENNTGTKTSKWKWPQFWEAMRDIKTWMWTAMFMWLRVLPVEWLRTFGGLITKGFGFDSFKTQLMQIPIGIIGIIKLLAAIWVANKIKNRYIVIVILSLPPIGACCALVYMSRSNIGGLMACYYVTHTYPCLQPLLYAWANLNASGTTKRVIVIAVLFIGQCAGNVVGPQVYFDSEAPYYRTGLYVDIGCWSVLVLLCIAMFFHLRRLNRRQAIRRRELGLPEDLKDISIMTIDEAAAYRAELSVVMREQGINRDIVFENAFDDMTDFE</sequence>
<dbReference type="EMBL" id="RSCD01000022">
    <property type="protein sequence ID" value="RSH84062.1"/>
    <property type="molecule type" value="Genomic_DNA"/>
</dbReference>
<dbReference type="InterPro" id="IPR036259">
    <property type="entry name" value="MFS_trans_sf"/>
</dbReference>
<dbReference type="PANTHER" id="PTHR43791:SF59">
    <property type="entry name" value="TRANSPORTER, PUTATIVE (AFU_ORTHOLOGUE AFUA_1G06550)-RELATED"/>
    <property type="match status" value="1"/>
</dbReference>
<keyword evidence="8" id="KW-1185">Reference proteome</keyword>
<accession>A0A427XZ23</accession>
<keyword evidence="4 6" id="KW-1133">Transmembrane helix</keyword>
<evidence type="ECO:0000313" key="8">
    <source>
        <dbReference type="Proteomes" id="UP000279259"/>
    </source>
</evidence>
<keyword evidence="5 6" id="KW-0472">Membrane</keyword>
<dbReference type="Pfam" id="PF07690">
    <property type="entry name" value="MFS_1"/>
    <property type="match status" value="1"/>
</dbReference>
<keyword evidence="2" id="KW-0813">Transport</keyword>
<dbReference type="Gene3D" id="1.20.1250.20">
    <property type="entry name" value="MFS general substrate transporter like domains"/>
    <property type="match status" value="1"/>
</dbReference>
<feature type="transmembrane region" description="Helical" evidence="6">
    <location>
        <begin position="245"/>
        <end position="264"/>
    </location>
</feature>
<dbReference type="SUPFAM" id="SSF103473">
    <property type="entry name" value="MFS general substrate transporter"/>
    <property type="match status" value="1"/>
</dbReference>
<evidence type="ECO:0000313" key="7">
    <source>
        <dbReference type="EMBL" id="RSH84062.1"/>
    </source>
</evidence>
<gene>
    <name evidence="7" type="ORF">EHS25_005307</name>
</gene>
<dbReference type="Proteomes" id="UP000279259">
    <property type="component" value="Unassembled WGS sequence"/>
</dbReference>
<comment type="subcellular location">
    <subcellularLocation>
        <location evidence="1">Membrane</location>
        <topology evidence="1">Multi-pass membrane protein</topology>
    </subcellularLocation>
</comment>
<name>A0A427XZ23_9TREE</name>
<feature type="transmembrane region" description="Helical" evidence="6">
    <location>
        <begin position="378"/>
        <end position="397"/>
    </location>
</feature>
<reference evidence="7 8" key="1">
    <citation type="submission" date="2018-11" db="EMBL/GenBank/DDBJ databases">
        <title>Genome sequence of Saitozyma podzolica DSM 27192.</title>
        <authorList>
            <person name="Aliyu H."/>
            <person name="Gorte O."/>
            <person name="Ochsenreither K."/>
        </authorList>
    </citation>
    <scope>NUCLEOTIDE SEQUENCE [LARGE SCALE GENOMIC DNA]</scope>
    <source>
        <strain evidence="7 8">DSM 27192</strain>
    </source>
</reference>
<protein>
    <recommendedName>
        <fullName evidence="9">Allantoate permease</fullName>
    </recommendedName>
</protein>
<evidence type="ECO:0008006" key="9">
    <source>
        <dbReference type="Google" id="ProtNLM"/>
    </source>
</evidence>
<dbReference type="GO" id="GO:0016020">
    <property type="term" value="C:membrane"/>
    <property type="evidence" value="ECO:0007669"/>
    <property type="project" value="UniProtKB-SubCell"/>
</dbReference>
<proteinExistence type="predicted"/>
<feature type="transmembrane region" description="Helical" evidence="6">
    <location>
        <begin position="313"/>
        <end position="331"/>
    </location>
</feature>
<dbReference type="OrthoDB" id="10368738at2759"/>
<evidence type="ECO:0000256" key="6">
    <source>
        <dbReference type="SAM" id="Phobius"/>
    </source>
</evidence>
<evidence type="ECO:0000256" key="3">
    <source>
        <dbReference type="ARBA" id="ARBA00022692"/>
    </source>
</evidence>
<dbReference type="GO" id="GO:0022857">
    <property type="term" value="F:transmembrane transporter activity"/>
    <property type="evidence" value="ECO:0007669"/>
    <property type="project" value="InterPro"/>
</dbReference>
<dbReference type="AlphaFoldDB" id="A0A427XZ23"/>
<dbReference type="InterPro" id="IPR011701">
    <property type="entry name" value="MFS"/>
</dbReference>
<keyword evidence="3 6" id="KW-0812">Transmembrane</keyword>
<evidence type="ECO:0000256" key="2">
    <source>
        <dbReference type="ARBA" id="ARBA00022448"/>
    </source>
</evidence>
<organism evidence="7 8">
    <name type="scientific">Saitozyma podzolica</name>
    <dbReference type="NCBI Taxonomy" id="1890683"/>
    <lineage>
        <taxon>Eukaryota</taxon>
        <taxon>Fungi</taxon>
        <taxon>Dikarya</taxon>
        <taxon>Basidiomycota</taxon>
        <taxon>Agaricomycotina</taxon>
        <taxon>Tremellomycetes</taxon>
        <taxon>Tremellales</taxon>
        <taxon>Trimorphomycetaceae</taxon>
        <taxon>Saitozyma</taxon>
    </lineage>
</organism>
<evidence type="ECO:0000256" key="1">
    <source>
        <dbReference type="ARBA" id="ARBA00004141"/>
    </source>
</evidence>
<evidence type="ECO:0000256" key="4">
    <source>
        <dbReference type="ARBA" id="ARBA00022989"/>
    </source>
</evidence>
<evidence type="ECO:0000256" key="5">
    <source>
        <dbReference type="ARBA" id="ARBA00023136"/>
    </source>
</evidence>
<comment type="caution">
    <text evidence="7">The sequence shown here is derived from an EMBL/GenBank/DDBJ whole genome shotgun (WGS) entry which is preliminary data.</text>
</comment>